<keyword evidence="6" id="KW-1185">Reference proteome</keyword>
<dbReference type="PANTHER" id="PTHR44252:SF3">
    <property type="entry name" value="D-ERYTHRULOSE REDUCTASE-RELATED"/>
    <property type="match status" value="1"/>
</dbReference>
<dbReference type="PANTHER" id="PTHR44252">
    <property type="entry name" value="D-ERYTHRULOSE REDUCTASE"/>
    <property type="match status" value="1"/>
</dbReference>
<dbReference type="InterPro" id="IPR051737">
    <property type="entry name" value="L-xylulose/Carbonyl_redctase"/>
</dbReference>
<feature type="domain" description="Ketoreductase" evidence="4">
    <location>
        <begin position="22"/>
        <end position="198"/>
    </location>
</feature>
<dbReference type="EMBL" id="QBUD01000014">
    <property type="protein sequence ID" value="PUB11341.1"/>
    <property type="molecule type" value="Genomic_DNA"/>
</dbReference>
<evidence type="ECO:0000313" key="5">
    <source>
        <dbReference type="EMBL" id="PUB11341.1"/>
    </source>
</evidence>
<dbReference type="InterPro" id="IPR036291">
    <property type="entry name" value="NAD(P)-bd_dom_sf"/>
</dbReference>
<sequence length="262" mass="27315">MAGVREHMMSLPQTPSFSLTGKRALVAGASSGIGLACAVALGQAKAAVTLAARSTDKLDQAVDLMTAAGLAATSFQMDVADISRTQAQVAQHGPYDILVNSAGLARHAPAIDTTEADFDAVSSLNIKGAYFLTQAVAKGLIAVGKPGSLINISSQMALVGGIDRAVYCATKHAVEGFTKSMAIEWGPLGIRVNTICPTFIRTALTEQTFNNPDRVKWLEEKIKLGRVGEVTDIMGPVVYLASDAAALMTGTHLLIDGGWTAD</sequence>
<gene>
    <name evidence="5" type="ORF">C8N45_114116</name>
</gene>
<evidence type="ECO:0000256" key="1">
    <source>
        <dbReference type="ARBA" id="ARBA00006484"/>
    </source>
</evidence>
<evidence type="ECO:0000256" key="3">
    <source>
        <dbReference type="ARBA" id="ARBA00022857"/>
    </source>
</evidence>
<name>A0A2T6K9B4_9RHOB</name>
<dbReference type="PRINTS" id="PR00081">
    <property type="entry name" value="GDHRDH"/>
</dbReference>
<dbReference type="InterPro" id="IPR057326">
    <property type="entry name" value="KR_dom"/>
</dbReference>
<accession>A0A2T6K9B4</accession>
<dbReference type="FunFam" id="3.40.50.720:FF:000084">
    <property type="entry name" value="Short-chain dehydrogenase reductase"/>
    <property type="match status" value="1"/>
</dbReference>
<dbReference type="GO" id="GO:0004090">
    <property type="term" value="F:carbonyl reductase (NADPH) activity"/>
    <property type="evidence" value="ECO:0007669"/>
    <property type="project" value="TreeGrafter"/>
</dbReference>
<dbReference type="GO" id="GO:0006006">
    <property type="term" value="P:glucose metabolic process"/>
    <property type="evidence" value="ECO:0007669"/>
    <property type="project" value="TreeGrafter"/>
</dbReference>
<protein>
    <submittedName>
        <fullName evidence="5">NAD(P)-dependent dehydrogenase (Short-subunit alcohol dehydrogenase family)</fullName>
    </submittedName>
</protein>
<dbReference type="SMART" id="SM00822">
    <property type="entry name" value="PKS_KR"/>
    <property type="match status" value="1"/>
</dbReference>
<comment type="subunit">
    <text evidence="2">Homotetramer.</text>
</comment>
<dbReference type="GO" id="GO:0050038">
    <property type="term" value="F:L-xylulose reductase (NADPH) activity"/>
    <property type="evidence" value="ECO:0007669"/>
    <property type="project" value="TreeGrafter"/>
</dbReference>
<dbReference type="InterPro" id="IPR002347">
    <property type="entry name" value="SDR_fam"/>
</dbReference>
<evidence type="ECO:0000259" key="4">
    <source>
        <dbReference type="SMART" id="SM00822"/>
    </source>
</evidence>
<reference evidence="5 6" key="1">
    <citation type="submission" date="2018-04" db="EMBL/GenBank/DDBJ databases">
        <title>Genomic Encyclopedia of Archaeal and Bacterial Type Strains, Phase II (KMG-II): from individual species to whole genera.</title>
        <authorList>
            <person name="Goeker M."/>
        </authorList>
    </citation>
    <scope>NUCLEOTIDE SEQUENCE [LARGE SCALE GENOMIC DNA]</scope>
    <source>
        <strain evidence="5 6">DSM 29955</strain>
    </source>
</reference>
<proteinExistence type="inferred from homology"/>
<comment type="caution">
    <text evidence="5">The sequence shown here is derived from an EMBL/GenBank/DDBJ whole genome shotgun (WGS) entry which is preliminary data.</text>
</comment>
<dbReference type="Pfam" id="PF13561">
    <property type="entry name" value="adh_short_C2"/>
    <property type="match status" value="1"/>
</dbReference>
<dbReference type="PROSITE" id="PS00061">
    <property type="entry name" value="ADH_SHORT"/>
    <property type="match status" value="1"/>
</dbReference>
<dbReference type="AlphaFoldDB" id="A0A2T6K9B4"/>
<evidence type="ECO:0000256" key="2">
    <source>
        <dbReference type="ARBA" id="ARBA00011881"/>
    </source>
</evidence>
<dbReference type="InterPro" id="IPR020904">
    <property type="entry name" value="Sc_DH/Rdtase_CS"/>
</dbReference>
<dbReference type="GO" id="GO:0005997">
    <property type="term" value="P:xylulose metabolic process"/>
    <property type="evidence" value="ECO:0007669"/>
    <property type="project" value="TreeGrafter"/>
</dbReference>
<dbReference type="Proteomes" id="UP000244523">
    <property type="component" value="Unassembled WGS sequence"/>
</dbReference>
<keyword evidence="3" id="KW-0521">NADP</keyword>
<comment type="similarity">
    <text evidence="1">Belongs to the short-chain dehydrogenases/reductases (SDR) family.</text>
</comment>
<dbReference type="SUPFAM" id="SSF51735">
    <property type="entry name" value="NAD(P)-binding Rossmann-fold domains"/>
    <property type="match status" value="1"/>
</dbReference>
<dbReference type="Gene3D" id="3.40.50.720">
    <property type="entry name" value="NAD(P)-binding Rossmann-like Domain"/>
    <property type="match status" value="1"/>
</dbReference>
<organism evidence="5 6">
    <name type="scientific">Yoonia sediminilitoris</name>
    <dbReference type="NCBI Taxonomy" id="1286148"/>
    <lineage>
        <taxon>Bacteria</taxon>
        <taxon>Pseudomonadati</taxon>
        <taxon>Pseudomonadota</taxon>
        <taxon>Alphaproteobacteria</taxon>
        <taxon>Rhodobacterales</taxon>
        <taxon>Paracoccaceae</taxon>
        <taxon>Yoonia</taxon>
    </lineage>
</organism>
<evidence type="ECO:0000313" key="6">
    <source>
        <dbReference type="Proteomes" id="UP000244523"/>
    </source>
</evidence>
<dbReference type="PRINTS" id="PR00080">
    <property type="entry name" value="SDRFAMILY"/>
</dbReference>